<dbReference type="InterPro" id="IPR012292">
    <property type="entry name" value="Globin/Proto"/>
</dbReference>
<dbReference type="Pfam" id="PF00015">
    <property type="entry name" value="MCPsignal"/>
    <property type="match status" value="1"/>
</dbReference>
<dbReference type="RefSeq" id="WP_114827477.1">
    <property type="nucleotide sequence ID" value="NZ_QQTO01000019.1"/>
</dbReference>
<name>A0A370LBY5_9HYPH</name>
<evidence type="ECO:0000256" key="2">
    <source>
        <dbReference type="PROSITE-ProRule" id="PRU00284"/>
    </source>
</evidence>
<evidence type="ECO:0000256" key="3">
    <source>
        <dbReference type="SAM" id="Coils"/>
    </source>
</evidence>
<evidence type="ECO:0000313" key="5">
    <source>
        <dbReference type="EMBL" id="RDJ29359.1"/>
    </source>
</evidence>
<dbReference type="EMBL" id="QQTP01000001">
    <property type="protein sequence ID" value="RDJ29359.1"/>
    <property type="molecule type" value="Genomic_DNA"/>
</dbReference>
<dbReference type="GO" id="GO:0020037">
    <property type="term" value="F:heme binding"/>
    <property type="evidence" value="ECO:0007669"/>
    <property type="project" value="InterPro"/>
</dbReference>
<dbReference type="AlphaFoldDB" id="A0A370LBY5"/>
<comment type="caution">
    <text evidence="5">The sequence shown here is derived from an EMBL/GenBank/DDBJ whole genome shotgun (WGS) entry which is preliminary data.</text>
</comment>
<dbReference type="PANTHER" id="PTHR32089">
    <property type="entry name" value="METHYL-ACCEPTING CHEMOTAXIS PROTEIN MCPB"/>
    <property type="match status" value="1"/>
</dbReference>
<gene>
    <name evidence="5" type="ORF">DWE98_02045</name>
</gene>
<dbReference type="GO" id="GO:0019825">
    <property type="term" value="F:oxygen binding"/>
    <property type="evidence" value="ECO:0007669"/>
    <property type="project" value="InterPro"/>
</dbReference>
<keyword evidence="1 2" id="KW-0807">Transducer</keyword>
<proteinExistence type="predicted"/>
<dbReference type="SUPFAM" id="SSF58104">
    <property type="entry name" value="Methyl-accepting chemotaxis protein (MCP) signaling domain"/>
    <property type="match status" value="1"/>
</dbReference>
<evidence type="ECO:0000313" key="6">
    <source>
        <dbReference type="Proteomes" id="UP000255207"/>
    </source>
</evidence>
<feature type="coiled-coil region" evidence="3">
    <location>
        <begin position="398"/>
        <end position="425"/>
    </location>
</feature>
<dbReference type="PANTHER" id="PTHR32089:SF112">
    <property type="entry name" value="LYSOZYME-LIKE PROTEIN-RELATED"/>
    <property type="match status" value="1"/>
</dbReference>
<evidence type="ECO:0000256" key="1">
    <source>
        <dbReference type="ARBA" id="ARBA00023224"/>
    </source>
</evidence>
<dbReference type="InterPro" id="IPR004089">
    <property type="entry name" value="MCPsignal_dom"/>
</dbReference>
<reference evidence="6" key="1">
    <citation type="submission" date="2018-07" db="EMBL/GenBank/DDBJ databases">
        <authorList>
            <person name="Safronova V.I."/>
            <person name="Chirak E.R."/>
            <person name="Sazanova A.L."/>
        </authorList>
    </citation>
    <scope>NUCLEOTIDE SEQUENCE [LARGE SCALE GENOMIC DNA]</scope>
    <source>
        <strain evidence="6">RCAM04685</strain>
    </source>
</reference>
<sequence>MPTISDQIQQRLRAIGYDDAQRARLRFYRRVVDRIIERLVETDFDRAFAIHAGLRDSVRPVAGDLYAAEAAHFRLLFDGDFDDRYSASLEHLCRLERAAKVGPRPRTSLAMAVFQAVSVASRIRLFLTPKRVARDLYIIERILTYDVNSAITIDQQIAAEEAERRGMALDQAAATLKSRIGLLDTAISGAVEQFVVTSAETTQATAFIKELLGGVARASSLVRGKAIQTASATEEMSANIAEIGQRARQSLQVANRAAVDAEAMNDAIMELHAVTHSIGTVVGLISDIAAQTNLLALNATIEAARAGEAGRGFAVVAAEVKTLAAQTAGATQDIARHISDLAASAEACSTHAASIGATIGEILIDSEAISDAVAQQSIVTSSIARDAAEVADSSDEAIASADAVNDSLETQAKALERANAAASDIALQVGAAEATVSEALTSLRRAS</sequence>
<dbReference type="SMART" id="SM00283">
    <property type="entry name" value="MA"/>
    <property type="match status" value="1"/>
</dbReference>
<dbReference type="GO" id="GO:0016020">
    <property type="term" value="C:membrane"/>
    <property type="evidence" value="ECO:0007669"/>
    <property type="project" value="InterPro"/>
</dbReference>
<accession>A0A370LBY5</accession>
<feature type="domain" description="Methyl-accepting transducer" evidence="4">
    <location>
        <begin position="197"/>
        <end position="426"/>
    </location>
</feature>
<dbReference type="Gene3D" id="1.10.287.950">
    <property type="entry name" value="Methyl-accepting chemotaxis protein"/>
    <property type="match status" value="1"/>
</dbReference>
<evidence type="ECO:0000259" key="4">
    <source>
        <dbReference type="PROSITE" id="PS50111"/>
    </source>
</evidence>
<dbReference type="Gene3D" id="1.10.490.10">
    <property type="entry name" value="Globins"/>
    <property type="match status" value="1"/>
</dbReference>
<keyword evidence="3" id="KW-0175">Coiled coil</keyword>
<dbReference type="Proteomes" id="UP000255207">
    <property type="component" value="Unassembled WGS sequence"/>
</dbReference>
<dbReference type="GO" id="GO:0007165">
    <property type="term" value="P:signal transduction"/>
    <property type="evidence" value="ECO:0007669"/>
    <property type="project" value="UniProtKB-KW"/>
</dbReference>
<dbReference type="PROSITE" id="PS50111">
    <property type="entry name" value="CHEMOTAXIS_TRANSDUC_2"/>
    <property type="match status" value="1"/>
</dbReference>
<organism evidence="5 6">
    <name type="scientific">Bosea caraganae</name>
    <dbReference type="NCBI Taxonomy" id="2763117"/>
    <lineage>
        <taxon>Bacteria</taxon>
        <taxon>Pseudomonadati</taxon>
        <taxon>Pseudomonadota</taxon>
        <taxon>Alphaproteobacteria</taxon>
        <taxon>Hyphomicrobiales</taxon>
        <taxon>Boseaceae</taxon>
        <taxon>Bosea</taxon>
    </lineage>
</organism>
<keyword evidence="6" id="KW-1185">Reference proteome</keyword>
<protein>
    <recommendedName>
        <fullName evidence="4">Methyl-accepting transducer domain-containing protein</fullName>
    </recommendedName>
</protein>